<name>A0A512RMM1_9BACT</name>
<evidence type="ECO:0000313" key="3">
    <source>
        <dbReference type="Proteomes" id="UP000321436"/>
    </source>
</evidence>
<dbReference type="InterPro" id="IPR014922">
    <property type="entry name" value="YdhG-like"/>
</dbReference>
<protein>
    <recommendedName>
        <fullName evidence="1">YdhG-like domain-containing protein</fullName>
    </recommendedName>
</protein>
<reference evidence="2 3" key="1">
    <citation type="submission" date="2019-07" db="EMBL/GenBank/DDBJ databases">
        <title>Whole genome shotgun sequence of Chitinophaga cymbidii NBRC 109752.</title>
        <authorList>
            <person name="Hosoyama A."/>
            <person name="Uohara A."/>
            <person name="Ohji S."/>
            <person name="Ichikawa N."/>
        </authorList>
    </citation>
    <scope>NUCLEOTIDE SEQUENCE [LARGE SCALE GENOMIC DNA]</scope>
    <source>
        <strain evidence="2 3">NBRC 109752</strain>
    </source>
</reference>
<dbReference type="AlphaFoldDB" id="A0A512RMM1"/>
<dbReference type="Pfam" id="PF13376">
    <property type="entry name" value="OmdA"/>
    <property type="match status" value="1"/>
</dbReference>
<evidence type="ECO:0000313" key="2">
    <source>
        <dbReference type="EMBL" id="GEP96922.1"/>
    </source>
</evidence>
<dbReference type="RefSeq" id="WP_146863926.1">
    <property type="nucleotide sequence ID" value="NZ_JBHUOY010000001.1"/>
</dbReference>
<feature type="domain" description="YdhG-like" evidence="1">
    <location>
        <begin position="16"/>
        <end position="109"/>
    </location>
</feature>
<proteinExistence type="predicted"/>
<dbReference type="Proteomes" id="UP000321436">
    <property type="component" value="Unassembled WGS sequence"/>
</dbReference>
<organism evidence="2 3">
    <name type="scientific">Chitinophaga cymbidii</name>
    <dbReference type="NCBI Taxonomy" id="1096750"/>
    <lineage>
        <taxon>Bacteria</taxon>
        <taxon>Pseudomonadati</taxon>
        <taxon>Bacteroidota</taxon>
        <taxon>Chitinophagia</taxon>
        <taxon>Chitinophagales</taxon>
        <taxon>Chitinophagaceae</taxon>
        <taxon>Chitinophaga</taxon>
    </lineage>
</organism>
<evidence type="ECO:0000259" key="1">
    <source>
        <dbReference type="Pfam" id="PF08818"/>
    </source>
</evidence>
<comment type="caution">
    <text evidence="2">The sequence shown here is derived from an EMBL/GenBank/DDBJ whole genome shotgun (WGS) entry which is preliminary data.</text>
</comment>
<dbReference type="SUPFAM" id="SSF159888">
    <property type="entry name" value="YdhG-like"/>
    <property type="match status" value="1"/>
</dbReference>
<dbReference type="Gene3D" id="3.90.1150.200">
    <property type="match status" value="1"/>
</dbReference>
<dbReference type="Pfam" id="PF08818">
    <property type="entry name" value="DUF1801"/>
    <property type="match status" value="1"/>
</dbReference>
<sequence>MKNMDEYIRKAAPFARPILLHLRALVHKACPHATEAIKWSSPHFESYGSNLCHMAAFSAHCAFGFWKGSLLEDKQGILRAQAAMGHLGRITSLEDLPADKVLIAYIREADKLNKDGVKLPAKSPAEKKELVTPADLLSALKKNKAALQTFEAFSYSNRKEYIEWITEAKTDETRAKRIGTAVEWMVGGKTRHWKYKK</sequence>
<accession>A0A512RMM1</accession>
<gene>
    <name evidence="2" type="ORF">CCY01nite_31820</name>
</gene>
<dbReference type="OrthoDB" id="9800461at2"/>
<keyword evidence="3" id="KW-1185">Reference proteome</keyword>
<dbReference type="EMBL" id="BKAU01000003">
    <property type="protein sequence ID" value="GEP96922.1"/>
    <property type="molecule type" value="Genomic_DNA"/>
</dbReference>